<keyword evidence="5" id="KW-1185">Reference proteome</keyword>
<keyword evidence="1" id="KW-0677">Repeat</keyword>
<evidence type="ECO:0000313" key="5">
    <source>
        <dbReference type="Proteomes" id="UP000672027"/>
    </source>
</evidence>
<dbReference type="EMBL" id="CP072800">
    <property type="protein sequence ID" value="QTR50805.1"/>
    <property type="molecule type" value="Genomic_DNA"/>
</dbReference>
<sequence length="1217" mass="135823">MALIFISHSTKDKAEALQLMHWLESHGFESLFLDSDARHGIAVGSEWEKVLYREIQRSHALICLLSEHWLASQWCGFEFMQARALGKTIFPLRIQPGLQTTVAADLQYLDLTKDRTDALQRLHAQLTEMTLTLQQRFDWDKTRPPFPGMLAFEAEDAPVFFGRDHETNQLRERLNQHRTLGNASVLLMLAASGAGKSSLLKAGLLPRLRRDTRHWIVLEALRPEREPLRKLAQVLATANGTPQQAADLYAQLQGEQALPALRDYLEQLRTPNAQWDATVLLSIDQAEELFTTAEPQQTQALFQLLLAAQQAKLPLLTLMAMRSDYLAALQAQVSETGALETSLFALDPLPLERVSDLIRGPAGVVGLTVEDGLVTAATHDAATADALPLLAFALRELYERFGADGDLTLDEYHRLGSERLNPLENAVQHKASAAIQPDRLGEAAQQALRDAFIPHLVRVNDAGDYVRQAADWQALPAAAHPLLDKLTNARLLVQRSANGIKRVEVAHEALLRHWQLLNGWLREEHDFLLGKQQLEHSLREWQRLPDAHKDKGLLQGIALERAREWLFANRSGLSADERAYIQHSHQAEERRRKGQRNRLIGFIATLSVVAAIAVWQQQKTAQALNEANTLIKFINYDLRDKLEPIGRLDIMQDIQSRVTAYYNNLGDSVQGDDLERQRATNLLQQADTLAAQGKLPEAEKLYREALQSDQQRADNDPNNTDWQRDLSVSLEKIGDILTAQGKLDDAKAVFEKSMNIRQTLADNDPSNAGWQRDLSVSLNKIGDILTAQGQLDDAKAVFEKSQRIFQTLADNDPSNAGWQRDLSVSLEKIGNILTTQGKLDDAKAVFQKSMNIRQTLADNDPSNAGWQRDLSVSLEKIGNILTTQGKLDDAKAVFQKSMNIRQTLADNDPSNAGWQRDLSISLNKIGDILTAQGQLDDAKAVFQKSMNIRQTLADNDPSNAEWQRDLSISLNKIGDILTAQGKLDDAKAVFEKSLTIDQTLADNDPSNAGWQRDLSVSLEKIGDILQAQGKLDDAKAVFQKSMNIRQTLADNDPSNAGWQRDLSVSLNKIGNILTAQGKLDDAKAVFQKSMNIRQTLADNDPSNAGWQRDLSVSLNKIGDILQAQGKLDDAKAVFQKSMNIRQTLADNDPSNAGWQFDLFVSHQRLMLIALEQGDKGQARQHIKASLAILEPLEKAGLLNASQQKWPEDMRKRLKELE</sequence>
<dbReference type="Gene3D" id="3.40.50.10140">
    <property type="entry name" value="Toll/interleukin-1 receptor homology (TIR) domain"/>
    <property type="match status" value="1"/>
</dbReference>
<dbReference type="SUPFAM" id="SSF52540">
    <property type="entry name" value="P-loop containing nucleoside triphosphate hydrolases"/>
    <property type="match status" value="1"/>
</dbReference>
<accession>A0ABX7X898</accession>
<dbReference type="Pfam" id="PF13676">
    <property type="entry name" value="TIR_2"/>
    <property type="match status" value="1"/>
</dbReference>
<dbReference type="RefSeq" id="WP_210228657.1">
    <property type="nucleotide sequence ID" value="NZ_CP072800.1"/>
</dbReference>
<proteinExistence type="predicted"/>
<dbReference type="InterPro" id="IPR049052">
    <property type="entry name" value="nSTAND1"/>
</dbReference>
<dbReference type="InterPro" id="IPR035897">
    <property type="entry name" value="Toll_tir_struct_dom_sf"/>
</dbReference>
<dbReference type="PANTHER" id="PTHR45641:SF1">
    <property type="entry name" value="AAA+ ATPASE DOMAIN-CONTAINING PROTEIN"/>
    <property type="match status" value="1"/>
</dbReference>
<dbReference type="InterPro" id="IPR019734">
    <property type="entry name" value="TPR_rpt"/>
</dbReference>
<evidence type="ECO:0000259" key="3">
    <source>
        <dbReference type="PROSITE" id="PS50104"/>
    </source>
</evidence>
<reference evidence="4 5" key="1">
    <citation type="submission" date="2021-04" db="EMBL/GenBank/DDBJ databases">
        <title>Genomics, taxonomy and metabolism of representatives of sulfur bacteria of the genus Thiothrix: Thiothrix fructosivorans QT, Thiothrix unzii A1T and three new species, Thiothrix subterranea sp. nov., Thiothrix litoralis sp. nov. and 'Candidatus Thiothrix anitrata' sp. nov.</title>
        <authorList>
            <person name="Ravin N.V."/>
            <person name="Smolyakov D."/>
            <person name="Rudenko T.S."/>
            <person name="Mardanov A.V."/>
            <person name="Beletsky A.V."/>
            <person name="Markov N.D."/>
            <person name="Fomenkov A.I."/>
            <person name="Roberts R.J."/>
            <person name="Karnachuk O.V."/>
            <person name="Novikov A."/>
            <person name="Grabovich M.Y."/>
        </authorList>
    </citation>
    <scope>NUCLEOTIDE SEQUENCE [LARGE SCALE GENOMIC DNA]</scope>
    <source>
        <strain evidence="4 5">A52</strain>
    </source>
</reference>
<evidence type="ECO:0000256" key="2">
    <source>
        <dbReference type="ARBA" id="ARBA00022803"/>
    </source>
</evidence>
<dbReference type="Proteomes" id="UP000672027">
    <property type="component" value="Chromosome"/>
</dbReference>
<dbReference type="Pfam" id="PF13181">
    <property type="entry name" value="TPR_8"/>
    <property type="match status" value="3"/>
</dbReference>
<evidence type="ECO:0000256" key="1">
    <source>
        <dbReference type="ARBA" id="ARBA00022737"/>
    </source>
</evidence>
<dbReference type="Pfam" id="PF13424">
    <property type="entry name" value="TPR_12"/>
    <property type="match status" value="1"/>
</dbReference>
<organism evidence="4 5">
    <name type="scientific">Candidatus Thiothrix anitrata</name>
    <dbReference type="NCBI Taxonomy" id="2823902"/>
    <lineage>
        <taxon>Bacteria</taxon>
        <taxon>Pseudomonadati</taxon>
        <taxon>Pseudomonadota</taxon>
        <taxon>Gammaproteobacteria</taxon>
        <taxon>Thiotrichales</taxon>
        <taxon>Thiotrichaceae</taxon>
        <taxon>Thiothrix</taxon>
    </lineage>
</organism>
<dbReference type="PANTHER" id="PTHR45641">
    <property type="entry name" value="TETRATRICOPEPTIDE REPEAT PROTEIN (AFU_ORTHOLOGUE AFUA_6G03870)"/>
    <property type="match status" value="1"/>
</dbReference>
<keyword evidence="2" id="KW-0802">TPR repeat</keyword>
<dbReference type="Pfam" id="PF20703">
    <property type="entry name" value="nSTAND1"/>
    <property type="match status" value="1"/>
</dbReference>
<dbReference type="Gene3D" id="1.25.40.10">
    <property type="entry name" value="Tetratricopeptide repeat domain"/>
    <property type="match status" value="3"/>
</dbReference>
<gene>
    <name evidence="4" type="ORF">J8380_04340</name>
</gene>
<dbReference type="SUPFAM" id="SSF52200">
    <property type="entry name" value="Toll/Interleukin receptor TIR domain"/>
    <property type="match status" value="1"/>
</dbReference>
<dbReference type="Pfam" id="PF13374">
    <property type="entry name" value="TPR_10"/>
    <property type="match status" value="1"/>
</dbReference>
<dbReference type="InterPro" id="IPR027417">
    <property type="entry name" value="P-loop_NTPase"/>
</dbReference>
<dbReference type="Gene3D" id="3.40.50.300">
    <property type="entry name" value="P-loop containing nucleotide triphosphate hydrolases"/>
    <property type="match status" value="1"/>
</dbReference>
<dbReference type="SUPFAM" id="SSF48452">
    <property type="entry name" value="TPR-like"/>
    <property type="match status" value="3"/>
</dbReference>
<protein>
    <submittedName>
        <fullName evidence="4">Tetratricopeptide repeat protein</fullName>
    </submittedName>
</protein>
<dbReference type="InterPro" id="IPR000157">
    <property type="entry name" value="TIR_dom"/>
</dbReference>
<dbReference type="SMART" id="SM00028">
    <property type="entry name" value="TPR"/>
    <property type="match status" value="11"/>
</dbReference>
<dbReference type="PROSITE" id="PS50104">
    <property type="entry name" value="TIR"/>
    <property type="match status" value="1"/>
</dbReference>
<name>A0ABX7X898_9GAMM</name>
<dbReference type="InterPro" id="IPR011990">
    <property type="entry name" value="TPR-like_helical_dom_sf"/>
</dbReference>
<evidence type="ECO:0000313" key="4">
    <source>
        <dbReference type="EMBL" id="QTR50805.1"/>
    </source>
</evidence>
<feature type="domain" description="TIR" evidence="3">
    <location>
        <begin position="1"/>
        <end position="130"/>
    </location>
</feature>